<keyword evidence="2" id="KW-1185">Reference proteome</keyword>
<dbReference type="InterPro" id="IPR008551">
    <property type="entry name" value="TANGO2"/>
</dbReference>
<comment type="caution">
    <text evidence="1">The sequence shown here is derived from an EMBL/GenBank/DDBJ whole genome shotgun (WGS) entry which is preliminary data.</text>
</comment>
<name>A0ABT2EC13_9GAMM</name>
<sequence>MCLIAFAWQPGQAIPLRLIGNRDEFYARPTAALARWQDKPEVIGGRDLEAGGTWLAARHGIVAALTNVRDPSLPIPSKAPSRGALVTQALESDDIERWLEALAQGGAARYAGFNLLVATPTTLWHLHRSRERIALNQIAPGVHGLSNADLNTPWPKLSKAREALATAEKFWPARPIDALLDTRQAPDDQLPDTGIGVAWERFLSSPFIQGEKYGTRATTWVTLARNGAVEMNERRFGPHGTPLGETALSIS</sequence>
<dbReference type="PANTHER" id="PTHR17985:SF8">
    <property type="entry name" value="TRANSPORT AND GOLGI ORGANIZATION PROTEIN 2 HOMOLOG"/>
    <property type="match status" value="1"/>
</dbReference>
<dbReference type="RefSeq" id="WP_259035631.1">
    <property type="nucleotide sequence ID" value="NZ_JAJISC010000003.1"/>
</dbReference>
<organism evidence="1 2">
    <name type="scientific">Halomonas dongshanensis</name>
    <dbReference type="NCBI Taxonomy" id="2890835"/>
    <lineage>
        <taxon>Bacteria</taxon>
        <taxon>Pseudomonadati</taxon>
        <taxon>Pseudomonadota</taxon>
        <taxon>Gammaproteobacteria</taxon>
        <taxon>Oceanospirillales</taxon>
        <taxon>Halomonadaceae</taxon>
        <taxon>Halomonas</taxon>
    </lineage>
</organism>
<gene>
    <name evidence="1" type="ORF">LLY24_07310</name>
</gene>
<accession>A0ABT2EC13</accession>
<dbReference type="Pfam" id="PF05742">
    <property type="entry name" value="TANGO2"/>
    <property type="match status" value="1"/>
</dbReference>
<dbReference type="EMBL" id="JAJISC010000003">
    <property type="protein sequence ID" value="MCS2609121.1"/>
    <property type="molecule type" value="Genomic_DNA"/>
</dbReference>
<protein>
    <submittedName>
        <fullName evidence="1">NRDE family protein</fullName>
    </submittedName>
</protein>
<dbReference type="Proteomes" id="UP001165542">
    <property type="component" value="Unassembled WGS sequence"/>
</dbReference>
<evidence type="ECO:0000313" key="1">
    <source>
        <dbReference type="EMBL" id="MCS2609121.1"/>
    </source>
</evidence>
<dbReference type="PANTHER" id="PTHR17985">
    <property type="entry name" value="SER/THR-RICH PROTEIN T10 IN DGCR REGION"/>
    <property type="match status" value="1"/>
</dbReference>
<reference evidence="1" key="1">
    <citation type="submission" date="2021-11" db="EMBL/GenBank/DDBJ databases">
        <title>Halomonas sp., isolated from a coastal aquaculture zone in Dongshan Bay.</title>
        <authorList>
            <person name="Lin W."/>
        </authorList>
    </citation>
    <scope>NUCLEOTIDE SEQUENCE</scope>
    <source>
        <strain evidence="1">Yzlin-01</strain>
    </source>
</reference>
<proteinExistence type="predicted"/>
<evidence type="ECO:0000313" key="2">
    <source>
        <dbReference type="Proteomes" id="UP001165542"/>
    </source>
</evidence>